<feature type="compositionally biased region" description="Basic residues" evidence="1">
    <location>
        <begin position="371"/>
        <end position="387"/>
    </location>
</feature>
<feature type="domain" description="CCHC-type" evidence="2">
    <location>
        <begin position="314"/>
        <end position="330"/>
    </location>
</feature>
<reference evidence="3" key="1">
    <citation type="journal article" date="2019" name="Database">
        <title>The radish genome database (RadishGD): an integrated information resource for radish genomics.</title>
        <authorList>
            <person name="Yu H.J."/>
            <person name="Baek S."/>
            <person name="Lee Y.J."/>
            <person name="Cho A."/>
            <person name="Mun J.H."/>
        </authorList>
    </citation>
    <scope>NUCLEOTIDE SEQUENCE [LARGE SCALE GENOMIC DNA]</scope>
    <source>
        <strain evidence="3">cv. WK10039</strain>
    </source>
</reference>
<dbReference type="InterPro" id="IPR001878">
    <property type="entry name" value="Znf_CCHC"/>
</dbReference>
<dbReference type="AlphaFoldDB" id="A0A6J0LGE8"/>
<dbReference type="Proteomes" id="UP000504610">
    <property type="component" value="Chromosome 2"/>
</dbReference>
<dbReference type="InterPro" id="IPR025558">
    <property type="entry name" value="DUF4283"/>
</dbReference>
<dbReference type="SMART" id="SM00343">
    <property type="entry name" value="ZnF_C2HC"/>
    <property type="match status" value="2"/>
</dbReference>
<gene>
    <name evidence="4" type="primary">LOC108829847</name>
</gene>
<organism evidence="3 4">
    <name type="scientific">Raphanus sativus</name>
    <name type="common">Radish</name>
    <name type="synonym">Raphanus raphanistrum var. sativus</name>
    <dbReference type="NCBI Taxonomy" id="3726"/>
    <lineage>
        <taxon>Eukaryota</taxon>
        <taxon>Viridiplantae</taxon>
        <taxon>Streptophyta</taxon>
        <taxon>Embryophyta</taxon>
        <taxon>Tracheophyta</taxon>
        <taxon>Spermatophyta</taxon>
        <taxon>Magnoliopsida</taxon>
        <taxon>eudicotyledons</taxon>
        <taxon>Gunneridae</taxon>
        <taxon>Pentapetalae</taxon>
        <taxon>rosids</taxon>
        <taxon>malvids</taxon>
        <taxon>Brassicales</taxon>
        <taxon>Brassicaceae</taxon>
        <taxon>Brassiceae</taxon>
        <taxon>Raphanus</taxon>
    </lineage>
</organism>
<keyword evidence="3" id="KW-1185">Reference proteome</keyword>
<feature type="region of interest" description="Disordered" evidence="1">
    <location>
        <begin position="1"/>
        <end position="117"/>
    </location>
</feature>
<dbReference type="InterPro" id="IPR040256">
    <property type="entry name" value="At4g02000-like"/>
</dbReference>
<feature type="compositionally biased region" description="Low complexity" evidence="1">
    <location>
        <begin position="415"/>
        <end position="432"/>
    </location>
</feature>
<dbReference type="PANTHER" id="PTHR31286:SF55">
    <property type="entry name" value="DUF4283 DOMAIN-CONTAINING PROTEIN"/>
    <property type="match status" value="1"/>
</dbReference>
<evidence type="ECO:0000256" key="1">
    <source>
        <dbReference type="SAM" id="MobiDB-lite"/>
    </source>
</evidence>
<dbReference type="GeneID" id="108829847"/>
<proteinExistence type="predicted"/>
<dbReference type="InterPro" id="IPR036875">
    <property type="entry name" value="Znf_CCHC_sf"/>
</dbReference>
<dbReference type="InterPro" id="IPR036691">
    <property type="entry name" value="Endo/exonu/phosph_ase_sf"/>
</dbReference>
<dbReference type="Gene3D" id="3.60.10.10">
    <property type="entry name" value="Endonuclease/exonuclease/phosphatase"/>
    <property type="match status" value="1"/>
</dbReference>
<dbReference type="RefSeq" id="XP_018458943.1">
    <property type="nucleotide sequence ID" value="XM_018603441.1"/>
</dbReference>
<evidence type="ECO:0000313" key="3">
    <source>
        <dbReference type="Proteomes" id="UP000504610"/>
    </source>
</evidence>
<dbReference type="PANTHER" id="PTHR31286">
    <property type="entry name" value="GLYCINE-RICH CELL WALL STRUCTURAL PROTEIN 1.8-LIKE"/>
    <property type="match status" value="1"/>
</dbReference>
<protein>
    <submittedName>
        <fullName evidence="4">Uncharacterized protein LOC108829847</fullName>
    </submittedName>
</protein>
<dbReference type="Pfam" id="PF14111">
    <property type="entry name" value="DUF4283"/>
    <property type="match status" value="1"/>
</dbReference>
<evidence type="ECO:0000313" key="4">
    <source>
        <dbReference type="RefSeq" id="XP_018458943.1"/>
    </source>
</evidence>
<feature type="domain" description="CCHC-type" evidence="2">
    <location>
        <begin position="334"/>
        <end position="350"/>
    </location>
</feature>
<feature type="region of interest" description="Disordered" evidence="1">
    <location>
        <begin position="341"/>
        <end position="460"/>
    </location>
</feature>
<dbReference type="GO" id="GO:0003676">
    <property type="term" value="F:nucleic acid binding"/>
    <property type="evidence" value="ECO:0007669"/>
    <property type="project" value="InterPro"/>
</dbReference>
<dbReference type="SUPFAM" id="SSF56219">
    <property type="entry name" value="DNase I-like"/>
    <property type="match status" value="1"/>
</dbReference>
<feature type="compositionally biased region" description="Polar residues" evidence="1">
    <location>
        <begin position="48"/>
        <end position="59"/>
    </location>
</feature>
<dbReference type="Gene3D" id="4.10.60.10">
    <property type="entry name" value="Zinc finger, CCHC-type"/>
    <property type="match status" value="1"/>
</dbReference>
<dbReference type="OrthoDB" id="1110908at2759"/>
<dbReference type="KEGG" id="rsz:108829847"/>
<sequence length="646" mass="70448">MGKHKSPSRIPPSIAAKIRAQSTSPDPPPRSSPGSDETVPQSKVPANVTASAPPTTSQGHVEPPQEGSVVGTPEVDASASNSKPSSVLPLDTEVNSTAKTSWRDKVKGSPSRLSKKGTPFQLESGEWCITIPNAIVEKNLKKWDSFIVGHFNGNMPSHGALHAILNGIWSFKNRDITVSKLGPKIVLIKVPCPATRCRVLLQGIWNIEGQTMFVTDYSPRVSPTMPELVEAPVWLELRGVPPHFFNEESLERIAGLVGDPLYLHPTTANMTNLEVAKVFTVVSLTEPLPEAVNAQFESGEVVRVGVSCPWLPPTCSFCKETGHTIRRCPSAPITCENCKSTSHVTDLCPRGKKSVVPDNSTSDKELTTAQQKRKQKKKEARQRKKAKLAAAKLAATTKDSPPNAKRGSGKKTAKADSSSDSELGSSSRSDTSGSEHKPESSSSSESESDSEDIAEEKQSVEANEYTQDGIFVANYEFSDLGRIWVTWDSSVSLSIHSKSKQMVTCIVRLPNSDSEVDVSYVYGVNCKNGRELLWDELRSLSTDPIVSSKAWMVLGDFNQTVNPVDSSTGSTRISKGMTQFRDYIADSGLSDLTFRGSHYTWSNNQTAKPLAKKLDRILVNDTWMLSFPISYGHFGIWTSQIIPHVL</sequence>
<accession>A0A6J0LGE8</accession>
<reference evidence="4" key="2">
    <citation type="submission" date="2025-08" db="UniProtKB">
        <authorList>
            <consortium name="RefSeq"/>
        </authorList>
    </citation>
    <scope>IDENTIFICATION</scope>
    <source>
        <tissue evidence="4">Leaf</tissue>
    </source>
</reference>
<dbReference type="SUPFAM" id="SSF57756">
    <property type="entry name" value="Retrovirus zinc finger-like domains"/>
    <property type="match status" value="1"/>
</dbReference>
<dbReference type="GO" id="GO:0008270">
    <property type="term" value="F:zinc ion binding"/>
    <property type="evidence" value="ECO:0007669"/>
    <property type="project" value="InterPro"/>
</dbReference>
<evidence type="ECO:0000259" key="2">
    <source>
        <dbReference type="SMART" id="SM00343"/>
    </source>
</evidence>
<feature type="compositionally biased region" description="Low complexity" evidence="1">
    <location>
        <begin position="388"/>
        <end position="398"/>
    </location>
</feature>
<name>A0A6J0LGE8_RAPSA</name>